<dbReference type="Pfam" id="PF16256">
    <property type="entry name" value="DUF4911"/>
    <property type="match status" value="1"/>
</dbReference>
<proteinExistence type="predicted"/>
<keyword evidence="2" id="KW-1185">Reference proteome</keyword>
<name>A0ABR6VJV8_9FIRM</name>
<gene>
    <name evidence="1" type="ORF">H8J70_09940</name>
</gene>
<protein>
    <submittedName>
        <fullName evidence="1">DUF4911 domain-containing protein</fullName>
    </submittedName>
</protein>
<dbReference type="RefSeq" id="WP_186504049.1">
    <property type="nucleotide sequence ID" value="NZ_JACOGK010000031.1"/>
</dbReference>
<evidence type="ECO:0000313" key="1">
    <source>
        <dbReference type="EMBL" id="MBC3537573.1"/>
    </source>
</evidence>
<accession>A0ABR6VJV8</accession>
<evidence type="ECO:0000313" key="2">
    <source>
        <dbReference type="Proteomes" id="UP000606870"/>
    </source>
</evidence>
<dbReference type="EMBL" id="JACOGK010000031">
    <property type="protein sequence ID" value="MBC3537573.1"/>
    <property type="molecule type" value="Genomic_DNA"/>
</dbReference>
<dbReference type="Proteomes" id="UP000606870">
    <property type="component" value="Unassembled WGS sequence"/>
</dbReference>
<reference evidence="1 2" key="1">
    <citation type="submission" date="2020-08" db="EMBL/GenBank/DDBJ databases">
        <authorList>
            <person name="Liu C."/>
            <person name="Sun Q."/>
        </authorList>
    </citation>
    <scope>NUCLEOTIDE SEQUENCE [LARGE SCALE GENOMIC DNA]</scope>
    <source>
        <strain evidence="1 2">NSJ-59</strain>
    </source>
</reference>
<sequence length="82" mass="9052">MLDRDWVYFRINPHDMTYVTRILEGFEYVGVVTALDGKKGIGFVRTTPDTAPMAVDILGHLPFSVDILSFDEAMAGSNGDGQ</sequence>
<comment type="caution">
    <text evidence="1">The sequence shown here is derived from an EMBL/GenBank/DDBJ whole genome shotgun (WGS) entry which is preliminary data.</text>
</comment>
<dbReference type="InterPro" id="IPR032587">
    <property type="entry name" value="DUF4911"/>
</dbReference>
<organism evidence="1 2">
    <name type="scientific">Megasphaera hominis</name>
    <dbReference type="NCBI Taxonomy" id="159836"/>
    <lineage>
        <taxon>Bacteria</taxon>
        <taxon>Bacillati</taxon>
        <taxon>Bacillota</taxon>
        <taxon>Negativicutes</taxon>
        <taxon>Veillonellales</taxon>
        <taxon>Veillonellaceae</taxon>
        <taxon>Megasphaera</taxon>
    </lineage>
</organism>